<dbReference type="Pfam" id="PF03399">
    <property type="entry name" value="SAC3_GANP"/>
    <property type="match status" value="1"/>
</dbReference>
<feature type="domain" description="SAC3/GANP/THP3 conserved" evidence="3">
    <location>
        <begin position="1059"/>
        <end position="1376"/>
    </location>
</feature>
<feature type="region of interest" description="Disordered" evidence="2">
    <location>
        <begin position="1457"/>
        <end position="1695"/>
    </location>
</feature>
<feature type="compositionally biased region" description="Basic and acidic residues" evidence="2">
    <location>
        <begin position="547"/>
        <end position="558"/>
    </location>
</feature>
<feature type="region of interest" description="Disordered" evidence="2">
    <location>
        <begin position="705"/>
        <end position="750"/>
    </location>
</feature>
<feature type="region of interest" description="Disordered" evidence="2">
    <location>
        <begin position="200"/>
        <end position="257"/>
    </location>
</feature>
<comment type="caution">
    <text evidence="4">The sequence shown here is derived from an EMBL/GenBank/DDBJ whole genome shotgun (WGS) entry which is preliminary data.</text>
</comment>
<evidence type="ECO:0000256" key="2">
    <source>
        <dbReference type="SAM" id="MobiDB-lite"/>
    </source>
</evidence>
<feature type="region of interest" description="Disordered" evidence="2">
    <location>
        <begin position="1912"/>
        <end position="1973"/>
    </location>
</feature>
<dbReference type="GO" id="GO:0070390">
    <property type="term" value="C:transcription export complex 2"/>
    <property type="evidence" value="ECO:0007669"/>
    <property type="project" value="TreeGrafter"/>
</dbReference>
<dbReference type="STRING" id="1093900.A0A507AXN3"/>
<dbReference type="InterPro" id="IPR005062">
    <property type="entry name" value="SAC3/GANP/THP3_conserved"/>
</dbReference>
<dbReference type="Pfam" id="PF04180">
    <property type="entry name" value="LTV"/>
    <property type="match status" value="1"/>
</dbReference>
<feature type="compositionally biased region" description="Polar residues" evidence="2">
    <location>
        <begin position="896"/>
        <end position="915"/>
    </location>
</feature>
<feature type="compositionally biased region" description="Polar residues" evidence="2">
    <location>
        <begin position="785"/>
        <end position="794"/>
    </location>
</feature>
<feature type="region of interest" description="Disordered" evidence="2">
    <location>
        <begin position="2025"/>
        <end position="2091"/>
    </location>
</feature>
<feature type="compositionally biased region" description="Low complexity" evidence="2">
    <location>
        <begin position="840"/>
        <end position="862"/>
    </location>
</feature>
<feature type="region of interest" description="Disordered" evidence="2">
    <location>
        <begin position="765"/>
        <end position="794"/>
    </location>
</feature>
<dbReference type="GO" id="GO:0005737">
    <property type="term" value="C:cytoplasm"/>
    <property type="evidence" value="ECO:0007669"/>
    <property type="project" value="TreeGrafter"/>
</dbReference>
<evidence type="ECO:0000313" key="4">
    <source>
        <dbReference type="EMBL" id="TPX09681.1"/>
    </source>
</evidence>
<sequence>MARRKWIDKKNASHFTLVHRPQNDPLIHDESAPSMVLNPTQLGNASKVKKLGDLASELGSEAEEIRENEGEAANYGVYFDDTEYDYMQHLRELGTGSGEVVFVESTANQNKGKGKAKQSLEDALREMELKDKSEDLLDEDILPSKNLQRATYQAQQDVPDAIAGLQPDMDPRLREVLEALEDEAYVDDDDDVFQELAKDGTEIDEYEFDASHPDFEDDGWESDDTAKPAKEYRDSNEVPDLVDTSATAQPSQGPSEDWLEDFKKFKKDQKTVSRAAAPSHSELQSSIWTTTTNGGRRKKRKGALTNQSGYSMTSSSLVRTEQLGILDARFDKIEEEYNADMDDVGSVSAVSSVSSVQGPLRADFDNILDDFLGNYSASGKKHIKKGKYQTGLEQLAEIRKGLGPARIPSRYKSMFALGWSCHRHRAAQWSAPTIATMAFSGGSNGVTSSVRSQSPFSKLSPSLNPILLHTLSQSPCTLSFNLLDSLSLFLSSSSKLVLFPQTTSKSCINPQVVKLNFEMAPLLLLNVVTRDGQVFQPINKSAFADDGWDKQPDTRDEQQPQGPAQKRKLTGTASSSSLPSSPLASSTSSSLAASTTSVASSFSSSATSTSSGTTSSSSSSFSFSSPSSASSTSSPPAAPLFHFIHWREPVDQTGWSGAELNFVDELLLANDQDWDITQISARMVADEPEVERIQIAMDQLTIHTPDAEMSDNPAPATAPAPNPFASAAQSAPSNPFGGFGQPTGVVPQSAATPANPFAALTQNPVNPFAASSQPPSAANPFASVAPSTASNQPATMDTIGQQSILPSAQIKPFTGFGTPSSLQSSPAPQMTTSNPFTAASLFPTQSTPSTPSQLPLPSAPLSNGGLSSNPFTQPTSKATLSAAMNGSAMQAKPSFGQPTQPAGPSPATQSKSMTSGFAVPTPQAADSGTSASHTVDGARKRKNIFAQRDDTATKKSTGTPFSTIAPPNPALPAAVDSELSDYAKKIYEHLRKDGIIPMTCPNHLGNPSKRNDAEKFREAFKQHREAVRASLIRAKLIDDPDVKKTLKEAIVFKGICEEMCPEFEKITRIVQHDVKMPEKEAAADGTLCASMPLMVKALARSAAGQEAPLPMDVRSTAALRRTLDYLIDRMIDDDEKLPAMHNFLWDRTRAIRRDFVFHSMMSPKDMKNMVYCLENISRFHITALHLLSQKDFAADDFSEAQEKEQFTKSLLSLMEAYDDCRVKGIKCENEAEFRAYFVLQHLSDPNIEQKSMEWNQDLWVSSNDLHLATSMSQALKTARDRTGPLRPGEPQASALDAYVTFFRIVEGPDVSYTMACLAETHFLKVRRNILNNLIRAYSRSRDAPKDVTVAAVHELLRFDTTEETIEFVNQHGLSWSSDGHDNSYLLLERQSEIAEPTVRQSFSHNLVEKKRGNHSLPEIIHTTVFEESVASEKEEAAAVKEVSEPISQDEESLFIPQDGKQHTSNKPHVSANPFSKSSHTQPSTSTKPSLDAPLAGKNTTQPPKIQISPPITTAGPASAPSISTTKATDSIPRAQQPGPPANDSQMGIFAPREPGSIGGPKPTSILSASSSLANKGISSAAPTAGSENVSGGRKSLQAQSSPTLASDASKPPPTVNKASSDIEASQPKVPAASPTTTADSTKQLSGLSAARTGEDRPPQEPAAQSANSEQHEPQNDPPKQALAKPTKISAPTKKSDAMGSFTEWFVNGDDGLLQDFQGALVQHILKDAYESFIEQEEKNRREKEEAESLAKAMQWRHHNLGLKFFYRWRENARERRLQRRAVEVRETTKAWRESKAAERRAAREQEAAKLRLSGNSFTEDLRASVDSRASLRRSRLSSAETMLATGVLKGVRDEQAAAARAVRTETPTSEVESIPSTPVLKRQSVNTREDYKPITLAKTKLTLRMAANRAAAKRALSMSPPASEPSRNRSYSPTGSASNFRHSFSARTTNFSRTYKNTPPARETTERRSNIRSNHWRLRAMGLVHTPDGGYVPEALVNSNSMPLLTHSRSLSLQNGDVAENLQGRASLSDRLRRSISSSKQPPPTSSSSPQGSKRKRSMDAEDESDDAGRGEGSPTGLKKQKKAWDPAEAERILGDLRETIKALDEGAQWYHEQNERMKESSTSIYDG</sequence>
<evidence type="ECO:0000313" key="5">
    <source>
        <dbReference type="Proteomes" id="UP000319257"/>
    </source>
</evidence>
<feature type="region of interest" description="Disordered" evidence="2">
    <location>
        <begin position="543"/>
        <end position="587"/>
    </location>
</feature>
<evidence type="ECO:0000259" key="3">
    <source>
        <dbReference type="Pfam" id="PF03399"/>
    </source>
</evidence>
<feature type="region of interest" description="Disordered" evidence="2">
    <location>
        <begin position="270"/>
        <end position="309"/>
    </location>
</feature>
<dbReference type="PANTHER" id="PTHR12436">
    <property type="entry name" value="80 KDA MCM3-ASSOCIATED PROTEIN"/>
    <property type="match status" value="1"/>
</dbReference>
<accession>A0A507AXN3</accession>
<feature type="compositionally biased region" description="Low complexity" evidence="2">
    <location>
        <begin position="723"/>
        <end position="735"/>
    </location>
</feature>
<feature type="compositionally biased region" description="Polar residues" evidence="2">
    <location>
        <begin position="1596"/>
        <end position="1606"/>
    </location>
</feature>
<feature type="compositionally biased region" description="Low complexity" evidence="2">
    <location>
        <begin position="1630"/>
        <end position="1641"/>
    </location>
</feature>
<keyword evidence="1" id="KW-0175">Coiled coil</keyword>
<dbReference type="Proteomes" id="UP000319257">
    <property type="component" value="Unassembled WGS sequence"/>
</dbReference>
<feature type="compositionally biased region" description="Polar residues" evidence="2">
    <location>
        <begin position="924"/>
        <end position="933"/>
    </location>
</feature>
<feature type="compositionally biased region" description="Low complexity" evidence="2">
    <location>
        <begin position="2034"/>
        <end position="2052"/>
    </location>
</feature>
<reference evidence="4 5" key="1">
    <citation type="submission" date="2019-06" db="EMBL/GenBank/DDBJ databases">
        <title>Draft genome sequence of the filamentous fungus Phialemoniopsis curvata isolated from diesel fuel.</title>
        <authorList>
            <person name="Varaljay V.A."/>
            <person name="Lyon W.J."/>
            <person name="Crouch A.L."/>
            <person name="Drake C.E."/>
            <person name="Hollomon J.M."/>
            <person name="Nadeau L.J."/>
            <person name="Nunn H.S."/>
            <person name="Stevenson B.S."/>
            <person name="Bojanowski C.L."/>
            <person name="Crookes-Goodson W.J."/>
        </authorList>
    </citation>
    <scope>NUCLEOTIDE SEQUENCE [LARGE SCALE GENOMIC DNA]</scope>
    <source>
        <strain evidence="4 5">D216</strain>
    </source>
</reference>
<organism evidence="4 5">
    <name type="scientific">Thyridium curvatum</name>
    <dbReference type="NCBI Taxonomy" id="1093900"/>
    <lineage>
        <taxon>Eukaryota</taxon>
        <taxon>Fungi</taxon>
        <taxon>Dikarya</taxon>
        <taxon>Ascomycota</taxon>
        <taxon>Pezizomycotina</taxon>
        <taxon>Sordariomycetes</taxon>
        <taxon>Sordariomycetidae</taxon>
        <taxon>Thyridiales</taxon>
        <taxon>Thyridiaceae</taxon>
        <taxon>Thyridium</taxon>
    </lineage>
</organism>
<dbReference type="InParanoid" id="A0A507AXN3"/>
<feature type="compositionally biased region" description="Polar residues" evidence="2">
    <location>
        <begin position="817"/>
        <end position="837"/>
    </location>
</feature>
<dbReference type="InterPro" id="IPR045107">
    <property type="entry name" value="SAC3/GANP/THP3"/>
</dbReference>
<feature type="coiled-coil region" evidence="1">
    <location>
        <begin position="1725"/>
        <end position="1752"/>
    </location>
</feature>
<dbReference type="InterPro" id="IPR007307">
    <property type="entry name" value="Ltv1"/>
</dbReference>
<feature type="compositionally biased region" description="Low complexity" evidence="2">
    <location>
        <begin position="766"/>
        <end position="783"/>
    </location>
</feature>
<feature type="compositionally biased region" description="Polar residues" evidence="2">
    <location>
        <begin position="244"/>
        <end position="254"/>
    </location>
</feature>
<dbReference type="Gene3D" id="1.25.40.990">
    <property type="match status" value="1"/>
</dbReference>
<name>A0A507AXN3_9PEZI</name>
<dbReference type="OrthoDB" id="264795at2759"/>
<keyword evidence="5" id="KW-1185">Reference proteome</keyword>
<dbReference type="GO" id="GO:0006406">
    <property type="term" value="P:mRNA export from nucleus"/>
    <property type="evidence" value="ECO:0007669"/>
    <property type="project" value="TreeGrafter"/>
</dbReference>
<dbReference type="GeneID" id="41976601"/>
<proteinExistence type="predicted"/>
<feature type="region of interest" description="Disordered" evidence="2">
    <location>
        <begin position="810"/>
        <end position="970"/>
    </location>
</feature>
<gene>
    <name evidence="4" type="ORF">E0L32_009154</name>
</gene>
<dbReference type="GO" id="GO:0042274">
    <property type="term" value="P:ribosomal small subunit biogenesis"/>
    <property type="evidence" value="ECO:0007669"/>
    <property type="project" value="InterPro"/>
</dbReference>
<dbReference type="PANTHER" id="PTHR12436:SF3">
    <property type="entry name" value="GERMINAL-CENTER ASSOCIATED NUCLEAR PROTEIN"/>
    <property type="match status" value="1"/>
</dbReference>
<feature type="compositionally biased region" description="Polar residues" evidence="2">
    <location>
        <begin position="1462"/>
        <end position="1488"/>
    </location>
</feature>
<evidence type="ECO:0000256" key="1">
    <source>
        <dbReference type="SAM" id="Coils"/>
    </source>
</evidence>
<feature type="compositionally biased region" description="Polar residues" evidence="2">
    <location>
        <begin position="1928"/>
        <end position="1957"/>
    </location>
</feature>
<feature type="region of interest" description="Disordered" evidence="2">
    <location>
        <begin position="602"/>
        <end position="636"/>
    </location>
</feature>
<dbReference type="EMBL" id="SKBQ01000064">
    <property type="protein sequence ID" value="TPX09681.1"/>
    <property type="molecule type" value="Genomic_DNA"/>
</dbReference>
<feature type="compositionally biased region" description="Polar residues" evidence="2">
    <location>
        <begin position="1564"/>
        <end position="1589"/>
    </location>
</feature>
<feature type="compositionally biased region" description="Low complexity" evidence="2">
    <location>
        <begin position="572"/>
        <end position="587"/>
    </location>
</feature>
<dbReference type="RefSeq" id="XP_030991392.1">
    <property type="nucleotide sequence ID" value="XM_031144087.1"/>
</dbReference>
<feature type="compositionally biased region" description="Basic and acidic residues" evidence="2">
    <location>
        <begin position="224"/>
        <end position="236"/>
    </location>
</feature>
<feature type="compositionally biased region" description="Polar residues" evidence="2">
    <location>
        <begin position="864"/>
        <end position="888"/>
    </location>
</feature>
<protein>
    <recommendedName>
        <fullName evidence="3">SAC3/GANP/THP3 conserved domain-containing protein</fullName>
    </recommendedName>
</protein>